<dbReference type="AlphaFoldDB" id="A0A8J3I7R8"/>
<protein>
    <submittedName>
        <fullName evidence="1">Uncharacterized protein</fullName>
    </submittedName>
</protein>
<comment type="caution">
    <text evidence="1">The sequence shown here is derived from an EMBL/GenBank/DDBJ whole genome shotgun (WGS) entry which is preliminary data.</text>
</comment>
<organism evidence="1 2">
    <name type="scientific">Ktedonospora formicarum</name>
    <dbReference type="NCBI Taxonomy" id="2778364"/>
    <lineage>
        <taxon>Bacteria</taxon>
        <taxon>Bacillati</taxon>
        <taxon>Chloroflexota</taxon>
        <taxon>Ktedonobacteria</taxon>
        <taxon>Ktedonobacterales</taxon>
        <taxon>Ktedonobacteraceae</taxon>
        <taxon>Ktedonospora</taxon>
    </lineage>
</organism>
<dbReference type="EMBL" id="BNJF01000004">
    <property type="protein sequence ID" value="GHO49021.1"/>
    <property type="molecule type" value="Genomic_DNA"/>
</dbReference>
<accession>A0A8J3I7R8</accession>
<gene>
    <name evidence="1" type="ORF">KSX_71840</name>
</gene>
<evidence type="ECO:0000313" key="1">
    <source>
        <dbReference type="EMBL" id="GHO49021.1"/>
    </source>
</evidence>
<keyword evidence="2" id="KW-1185">Reference proteome</keyword>
<sequence>MGEYRGLTNAPLHPFPEPLPIQLALLWDGFFVLDERHNKSPVFVADLTRGLTGVS</sequence>
<evidence type="ECO:0000313" key="2">
    <source>
        <dbReference type="Proteomes" id="UP000612362"/>
    </source>
</evidence>
<proteinExistence type="predicted"/>
<reference evidence="1" key="1">
    <citation type="submission" date="2020-10" db="EMBL/GenBank/DDBJ databases">
        <title>Taxonomic study of unclassified bacteria belonging to the class Ktedonobacteria.</title>
        <authorList>
            <person name="Yabe S."/>
            <person name="Wang C.M."/>
            <person name="Zheng Y."/>
            <person name="Sakai Y."/>
            <person name="Cavaletti L."/>
            <person name="Monciardini P."/>
            <person name="Donadio S."/>
        </authorList>
    </citation>
    <scope>NUCLEOTIDE SEQUENCE</scope>
    <source>
        <strain evidence="1">SOSP1-1</strain>
    </source>
</reference>
<name>A0A8J3I7R8_9CHLR</name>
<dbReference type="Proteomes" id="UP000612362">
    <property type="component" value="Unassembled WGS sequence"/>
</dbReference>